<dbReference type="EMBL" id="WHLY01000002">
    <property type="protein sequence ID" value="MPR36561.1"/>
    <property type="molecule type" value="Genomic_DNA"/>
</dbReference>
<name>A0A7C9BJB5_9BACT</name>
<reference evidence="2 3" key="1">
    <citation type="submission" date="2019-10" db="EMBL/GenBank/DDBJ databases">
        <title>Draft Genome Sequence of Cytophagaceae sp. SJW1-29.</title>
        <authorList>
            <person name="Choi A."/>
        </authorList>
    </citation>
    <scope>NUCLEOTIDE SEQUENCE [LARGE SCALE GENOMIC DNA]</scope>
    <source>
        <strain evidence="2 3">SJW1-29</strain>
    </source>
</reference>
<accession>A0A7C9BJB5</accession>
<keyword evidence="3" id="KW-1185">Reference proteome</keyword>
<proteinExistence type="predicted"/>
<dbReference type="AlphaFoldDB" id="A0A7C9BJB5"/>
<organism evidence="2 3">
    <name type="scientific">Salmonirosea aquatica</name>
    <dbReference type="NCBI Taxonomy" id="2654236"/>
    <lineage>
        <taxon>Bacteria</taxon>
        <taxon>Pseudomonadati</taxon>
        <taxon>Bacteroidota</taxon>
        <taxon>Cytophagia</taxon>
        <taxon>Cytophagales</taxon>
        <taxon>Spirosomataceae</taxon>
        <taxon>Salmonirosea</taxon>
    </lineage>
</organism>
<evidence type="ECO:0000313" key="3">
    <source>
        <dbReference type="Proteomes" id="UP000479293"/>
    </source>
</evidence>
<evidence type="ECO:0000256" key="1">
    <source>
        <dbReference type="SAM" id="MobiDB-lite"/>
    </source>
</evidence>
<comment type="caution">
    <text evidence="2">The sequence shown here is derived from an EMBL/GenBank/DDBJ whole genome shotgun (WGS) entry which is preliminary data.</text>
</comment>
<sequence length="734" mass="81407">MKRILLGLSLLFVTLGVVTAQTSVFFPPGRLASEEYVRHYVDSVLKARPVVSLPPVIPSTPEGPVLEPCKAGPEIRSIGSVTDQSLVVVFHGEKVLGMDYQISQSGTARRTGKIEPKSNTLTIGYETLSPGTYTLQLIGNTCQGTSEPREFTVPKSVGETSPTVPTNPAPIPDRTLGPQYTYVGRTDTTYLDIVLAPTDNGYLITDRASFPLRAGYEYWYSINNTVVKSATPLKDYAYHSRSGVLSITKHHYITGLDYTARWNTSEPGNTWYNQNASYSWGQRSDVGGQSILLLNSDDDVQGDLAWLDITPGWYQGEHTMSWPYRAPANSVTSGKMLGYNASVAGISSKLRQSRGETHITDASLPLSQQLGRVVGCRVLGITTTTGSRDYYRAAADRWPLHGAAAFETNEGEIWLPHGSTQVRQIMERLTERYKQAGYPYFLSPDYGGYGFMTKPIWEADQRWKYSASGPELIIRDEYFRSYGGTINTVNVKNYGSDPVDFGRSIYNRLSHYEVIKRAGYKAIGFTWNFLEIFQQGYAPGFAWQNNISGHTVLTSSLAVLPYEEAVTDGFVSMWYGDGLWVWDGQSTRNRDATTLNLSYNPAKTTLNGLRIRADRTTFEGEFQPEPDAALDGYYVGAISLTSQCRQTEGGERRYLPFSIDGKSYGVEPDGSDVLTANREKRGICQVRVKGNQATVFFLDPYAGLEWRNFSVSIGGKTFSGRVFGKRPHVANVTL</sequence>
<evidence type="ECO:0000313" key="2">
    <source>
        <dbReference type="EMBL" id="MPR36561.1"/>
    </source>
</evidence>
<protein>
    <submittedName>
        <fullName evidence="2">Uncharacterized protein</fullName>
    </submittedName>
</protein>
<dbReference type="Proteomes" id="UP000479293">
    <property type="component" value="Unassembled WGS sequence"/>
</dbReference>
<feature type="region of interest" description="Disordered" evidence="1">
    <location>
        <begin position="145"/>
        <end position="178"/>
    </location>
</feature>
<dbReference type="RefSeq" id="WP_152764578.1">
    <property type="nucleotide sequence ID" value="NZ_WHLY01000002.1"/>
</dbReference>
<gene>
    <name evidence="2" type="ORF">GBK04_25275</name>
</gene>